<proteinExistence type="predicted"/>
<dbReference type="CDD" id="cd20169">
    <property type="entry name" value="Peptidase_M90_mtfA"/>
    <property type="match status" value="1"/>
</dbReference>
<dbReference type="InterPro" id="IPR042252">
    <property type="entry name" value="MtfA_N"/>
</dbReference>
<dbReference type="SUPFAM" id="SSF55486">
    <property type="entry name" value="Metalloproteases ('zincins'), catalytic domain"/>
    <property type="match status" value="1"/>
</dbReference>
<dbReference type="GO" id="GO:0004177">
    <property type="term" value="F:aminopeptidase activity"/>
    <property type="evidence" value="ECO:0007669"/>
    <property type="project" value="TreeGrafter"/>
</dbReference>
<dbReference type="GO" id="GO:0005829">
    <property type="term" value="C:cytosol"/>
    <property type="evidence" value="ECO:0007669"/>
    <property type="project" value="TreeGrafter"/>
</dbReference>
<dbReference type="EMBL" id="JAMFTH010000001">
    <property type="protein sequence ID" value="MCP8899142.1"/>
    <property type="molecule type" value="Genomic_DNA"/>
</dbReference>
<evidence type="ECO:0000313" key="1">
    <source>
        <dbReference type="EMBL" id="MCP8899142.1"/>
    </source>
</evidence>
<dbReference type="PANTHER" id="PTHR30164">
    <property type="entry name" value="MTFA PEPTIDASE"/>
    <property type="match status" value="1"/>
</dbReference>
<reference evidence="1" key="2">
    <citation type="submission" date="2023-01" db="EMBL/GenBank/DDBJ databases">
        <title>Gilvimarinus xylanilyticus HB14 isolated from Caulerpa lentillifera aquaculture base in Hainan, China.</title>
        <authorList>
            <person name="Zhang Y.-J."/>
        </authorList>
    </citation>
    <scope>NUCLEOTIDE SEQUENCE</scope>
    <source>
        <strain evidence="1">HB14</strain>
    </source>
</reference>
<dbReference type="InterPro" id="IPR010384">
    <property type="entry name" value="MtfA_fam"/>
</dbReference>
<dbReference type="Gene3D" id="3.40.390.10">
    <property type="entry name" value="Collagenase (Catalytic Domain)"/>
    <property type="match status" value="1"/>
</dbReference>
<dbReference type="PANTHER" id="PTHR30164:SF2">
    <property type="entry name" value="PROTEIN MTFA"/>
    <property type="match status" value="1"/>
</dbReference>
<gene>
    <name evidence="1" type="ORF">M6D89_07505</name>
</gene>
<dbReference type="GO" id="GO:0008237">
    <property type="term" value="F:metallopeptidase activity"/>
    <property type="evidence" value="ECO:0007669"/>
    <property type="project" value="InterPro"/>
</dbReference>
<dbReference type="Proteomes" id="UP001139319">
    <property type="component" value="Unassembled WGS sequence"/>
</dbReference>
<organism evidence="1 2">
    <name type="scientific">Gilvimarinus xylanilyticus</name>
    <dbReference type="NCBI Taxonomy" id="2944139"/>
    <lineage>
        <taxon>Bacteria</taxon>
        <taxon>Pseudomonadati</taxon>
        <taxon>Pseudomonadota</taxon>
        <taxon>Gammaproteobacteria</taxon>
        <taxon>Cellvibrionales</taxon>
        <taxon>Cellvibrionaceae</taxon>
        <taxon>Gilvimarinus</taxon>
    </lineage>
</organism>
<evidence type="ECO:0000313" key="2">
    <source>
        <dbReference type="Proteomes" id="UP001139319"/>
    </source>
</evidence>
<accession>A0A9X2KTF3</accession>
<comment type="caution">
    <text evidence="1">The sequence shown here is derived from an EMBL/GenBank/DDBJ whole genome shotgun (WGS) entry which is preliminary data.</text>
</comment>
<dbReference type="Pfam" id="PF06167">
    <property type="entry name" value="Peptidase_M90"/>
    <property type="match status" value="1"/>
</dbReference>
<protein>
    <submittedName>
        <fullName evidence="1">Zinc-dependent peptidase</fullName>
    </submittedName>
</protein>
<dbReference type="RefSeq" id="WP_253967399.1">
    <property type="nucleotide sequence ID" value="NZ_JAMFTH010000001.1"/>
</dbReference>
<sequence length="255" mass="29096">MLQWYKRWKRKRIIRQNPIDPRDWQQVLSQLPVLKGLSDAELHKLRELAIVFMHEKDFIGIKGQVLTGNMALLIALQACLPILHLGIDWYRGWSSVLVYPAAFRAKRTQVDQYGIAHEVEHDLLGEAWSHGGVVLAWDDTADAGVIDGHNLVIHEFVHKLDMLNGAADGFFPLPPEMSGRDWTASFSQAFDDLTAKLSRGETSAIDRYAATNAAEFVAVTSEVFFELPVRLRAEYPDVYRNYVSFYRQDPSKRLN</sequence>
<keyword evidence="2" id="KW-1185">Reference proteome</keyword>
<dbReference type="InterPro" id="IPR024079">
    <property type="entry name" value="MetalloPept_cat_dom_sf"/>
</dbReference>
<dbReference type="Gene3D" id="1.10.472.150">
    <property type="entry name" value="Glucose-regulated metallo-peptidase M90, N-terminal domain"/>
    <property type="match status" value="1"/>
</dbReference>
<dbReference type="AlphaFoldDB" id="A0A9X2KTF3"/>
<reference evidence="1" key="1">
    <citation type="submission" date="2022-05" db="EMBL/GenBank/DDBJ databases">
        <authorList>
            <person name="Sun H.-N."/>
        </authorList>
    </citation>
    <scope>NUCLEOTIDE SEQUENCE</scope>
    <source>
        <strain evidence="1">HB14</strain>
    </source>
</reference>
<name>A0A9X2KTF3_9GAMM</name>